<organism evidence="3 4">
    <name type="scientific">Globisporangium ultimum (strain ATCC 200006 / CBS 805.95 / DAOM BR144)</name>
    <name type="common">Pythium ultimum</name>
    <dbReference type="NCBI Taxonomy" id="431595"/>
    <lineage>
        <taxon>Eukaryota</taxon>
        <taxon>Sar</taxon>
        <taxon>Stramenopiles</taxon>
        <taxon>Oomycota</taxon>
        <taxon>Peronosporomycetes</taxon>
        <taxon>Pythiales</taxon>
        <taxon>Pythiaceae</taxon>
        <taxon>Globisporangium</taxon>
    </lineage>
</organism>
<evidence type="ECO:0000313" key="3">
    <source>
        <dbReference type="EnsemblProtists" id="PYU1_T002888"/>
    </source>
</evidence>
<dbReference type="InParanoid" id="K3WD47"/>
<feature type="transmembrane region" description="Helical" evidence="2">
    <location>
        <begin position="435"/>
        <end position="457"/>
    </location>
</feature>
<accession>K3WD47</accession>
<dbReference type="InterPro" id="IPR021280">
    <property type="entry name" value="TMEM260-like"/>
</dbReference>
<dbReference type="Proteomes" id="UP000019132">
    <property type="component" value="Unassembled WGS sequence"/>
</dbReference>
<sequence length="819" mass="91538">MRNRKHVGRHGAAVSTTRADGEDTDRTPSAVIVSAPHIIPSLVVGSALVALVLGVYVKTLYPSVAGGDSGELVAESCHLGVSHPPGYPLFNMAVHTFVNVLSLLPWWTATTVAWRANLFSAICDTLAAVMIYASILHYAQASTDATRHTAAFSAAALFALSPLTWTYAVGAEVFALNNLFAALLVYLLLRYDTTRRLQDATMGAFVSGLALCNQHTIVLFELPIVAWVLWTRRLTLGGRELVQLSVAFIVGLLPYAYMPITMSLNPQPGSWGDVTTLSGFFHHVRRGDYGTFRLFSTNDAHEDLWTRLYLYAADLSSREIPLHLAVPISALGLLVSLRSPKKQTTMKEARGNAAAAGRLLLFTYAFYMIVFHSLANLPLSEGLTYGVHMRFWQQPNVVVFLWFGIGLDQILVIATKVLVTCCGNSESCGGRIAQMLVLVLLYALCLSLVGLQIATWYELCDQSQAFYIRDYARALLDPLPKDAVLIVNFDLQWTSLRYLQRCEHRRTDVTILNLSMMTFAWFATKHKHYPSLSFPGTRLVPFGINSDGFTFASFLDANYQPLSNANTQNRRGIFFGGKLNYQDQDFHSKYTFTPYGLVDEIHRKDDTTSPKLALKSWYKSQTRVMGKVRARLPVLPPGDQYNDETWEWTIARDYGMKTLSWSTYLLEKTIQEDPLNVALLSEATHAMEASYQFEPLQFWNPAANLKNLGLAYAQIVKSNEEFGGSDPFFNDVVGSSVEDKNRFKDRASARMLEAWHAWLQVPEARHDPGYDAIKGVVRQFVPESVDKQSATANKDPTTQKRVKRRKKKASKSKKKMTSP</sequence>
<dbReference type="eggNOG" id="ENOG502QSIA">
    <property type="taxonomic scope" value="Eukaryota"/>
</dbReference>
<feature type="transmembrane region" description="Helical" evidence="2">
    <location>
        <begin position="38"/>
        <end position="57"/>
    </location>
</feature>
<keyword evidence="4" id="KW-1185">Reference proteome</keyword>
<feature type="transmembrane region" description="Helical" evidence="2">
    <location>
        <begin position="241"/>
        <end position="258"/>
    </location>
</feature>
<dbReference type="AlphaFoldDB" id="K3WD47"/>
<keyword evidence="2" id="KW-1133">Transmembrane helix</keyword>
<dbReference type="EMBL" id="GL376628">
    <property type="status" value="NOT_ANNOTATED_CDS"/>
    <property type="molecule type" value="Genomic_DNA"/>
</dbReference>
<evidence type="ECO:0000256" key="1">
    <source>
        <dbReference type="SAM" id="MobiDB-lite"/>
    </source>
</evidence>
<reference evidence="4" key="1">
    <citation type="journal article" date="2010" name="Genome Biol.">
        <title>Genome sequence of the necrotrophic plant pathogen Pythium ultimum reveals original pathogenicity mechanisms and effector repertoire.</title>
        <authorList>
            <person name="Levesque C.A."/>
            <person name="Brouwer H."/>
            <person name="Cano L."/>
            <person name="Hamilton J.P."/>
            <person name="Holt C."/>
            <person name="Huitema E."/>
            <person name="Raffaele S."/>
            <person name="Robideau G.P."/>
            <person name="Thines M."/>
            <person name="Win J."/>
            <person name="Zerillo M.M."/>
            <person name="Beakes G.W."/>
            <person name="Boore J.L."/>
            <person name="Busam D."/>
            <person name="Dumas B."/>
            <person name="Ferriera S."/>
            <person name="Fuerstenberg S.I."/>
            <person name="Gachon C.M."/>
            <person name="Gaulin E."/>
            <person name="Govers F."/>
            <person name="Grenville-Briggs L."/>
            <person name="Horner N."/>
            <person name="Hostetler J."/>
            <person name="Jiang R.H."/>
            <person name="Johnson J."/>
            <person name="Krajaejun T."/>
            <person name="Lin H."/>
            <person name="Meijer H.J."/>
            <person name="Moore B."/>
            <person name="Morris P."/>
            <person name="Phuntmart V."/>
            <person name="Puiu D."/>
            <person name="Shetty J."/>
            <person name="Stajich J.E."/>
            <person name="Tripathy S."/>
            <person name="Wawra S."/>
            <person name="van West P."/>
            <person name="Whitty B.R."/>
            <person name="Coutinho P.M."/>
            <person name="Henrissat B."/>
            <person name="Martin F."/>
            <person name="Thomas P.D."/>
            <person name="Tyler B.M."/>
            <person name="De Vries R.P."/>
            <person name="Kamoun S."/>
            <person name="Yandell M."/>
            <person name="Tisserat N."/>
            <person name="Buell C.R."/>
        </authorList>
    </citation>
    <scope>NUCLEOTIDE SEQUENCE</scope>
    <source>
        <strain evidence="4">DAOM:BR144</strain>
    </source>
</reference>
<dbReference type="PANTHER" id="PTHR16214:SF3">
    <property type="entry name" value="TRANSMEMBRANE PROTEIN 260"/>
    <property type="match status" value="1"/>
</dbReference>
<dbReference type="HOGENOM" id="CLU_019631_1_0_1"/>
<evidence type="ECO:0008006" key="5">
    <source>
        <dbReference type="Google" id="ProtNLM"/>
    </source>
</evidence>
<feature type="transmembrane region" description="Helical" evidence="2">
    <location>
        <begin position="320"/>
        <end position="338"/>
    </location>
</feature>
<evidence type="ECO:0000256" key="2">
    <source>
        <dbReference type="SAM" id="Phobius"/>
    </source>
</evidence>
<reference evidence="3" key="3">
    <citation type="submission" date="2015-02" db="UniProtKB">
        <authorList>
            <consortium name="EnsemblProtists"/>
        </authorList>
    </citation>
    <scope>IDENTIFICATION</scope>
    <source>
        <strain evidence="3">DAOM BR144</strain>
    </source>
</reference>
<keyword evidence="2" id="KW-0472">Membrane</keyword>
<feature type="transmembrane region" description="Helical" evidence="2">
    <location>
        <begin position="359"/>
        <end position="379"/>
    </location>
</feature>
<dbReference type="OMA" id="HSVNLMC"/>
<feature type="transmembrane region" description="Helical" evidence="2">
    <location>
        <begin position="399"/>
        <end position="423"/>
    </location>
</feature>
<dbReference type="EnsemblProtists" id="PYU1_T002888">
    <property type="protein sequence ID" value="PYU1_T002888"/>
    <property type="gene ID" value="PYU1_G002885"/>
</dbReference>
<feature type="region of interest" description="Disordered" evidence="1">
    <location>
        <begin position="1"/>
        <end position="26"/>
    </location>
</feature>
<feature type="transmembrane region" description="Helical" evidence="2">
    <location>
        <begin position="174"/>
        <end position="191"/>
    </location>
</feature>
<proteinExistence type="predicted"/>
<dbReference type="Pfam" id="PF11028">
    <property type="entry name" value="TMEM260-like"/>
    <property type="match status" value="1"/>
</dbReference>
<feature type="transmembrane region" description="Helical" evidence="2">
    <location>
        <begin position="89"/>
        <end position="109"/>
    </location>
</feature>
<reference evidence="4" key="2">
    <citation type="submission" date="2010-04" db="EMBL/GenBank/DDBJ databases">
        <authorList>
            <person name="Buell R."/>
            <person name="Hamilton J."/>
            <person name="Hostetler J."/>
        </authorList>
    </citation>
    <scope>NUCLEOTIDE SEQUENCE [LARGE SCALE GENOMIC DNA]</scope>
    <source>
        <strain evidence="4">DAOM:BR144</strain>
    </source>
</reference>
<dbReference type="VEuPathDB" id="FungiDB:PYU1_G002885"/>
<dbReference type="InterPro" id="IPR052724">
    <property type="entry name" value="GT117_domain-containing"/>
</dbReference>
<feature type="region of interest" description="Disordered" evidence="1">
    <location>
        <begin position="784"/>
        <end position="819"/>
    </location>
</feature>
<name>K3WD47_GLOUD</name>
<feature type="compositionally biased region" description="Polar residues" evidence="1">
    <location>
        <begin position="787"/>
        <end position="796"/>
    </location>
</feature>
<protein>
    <recommendedName>
        <fullName evidence="5">DUF2723 domain-containing protein</fullName>
    </recommendedName>
</protein>
<feature type="transmembrane region" description="Helical" evidence="2">
    <location>
        <begin position="116"/>
        <end position="138"/>
    </location>
</feature>
<keyword evidence="2" id="KW-0812">Transmembrane</keyword>
<evidence type="ECO:0000313" key="4">
    <source>
        <dbReference type="Proteomes" id="UP000019132"/>
    </source>
</evidence>
<dbReference type="PANTHER" id="PTHR16214">
    <property type="entry name" value="TRANSMEMBRANE PROTEIN 260"/>
    <property type="match status" value="1"/>
</dbReference>
<feature type="compositionally biased region" description="Basic residues" evidence="1">
    <location>
        <begin position="800"/>
        <end position="819"/>
    </location>
</feature>